<dbReference type="AlphaFoldDB" id="A0A737NZD2"/>
<name>A0A737NZD2_SALHO</name>
<reference evidence="1" key="1">
    <citation type="journal article" date="2018" name="Genome Biol.">
        <title>SKESA: strategic k-mer extension for scrupulous assemblies.</title>
        <authorList>
            <person name="Souvorov A."/>
            <person name="Agarwala R."/>
            <person name="Lipman D.J."/>
        </authorList>
    </citation>
    <scope>NUCLEOTIDE SEQUENCE</scope>
    <source>
        <strain evidence="1">6221-69</strain>
    </source>
</reference>
<evidence type="ECO:0000313" key="1">
    <source>
        <dbReference type="EMBL" id="HAE8353180.1"/>
    </source>
</evidence>
<proteinExistence type="predicted"/>
<gene>
    <name evidence="1" type="ORF">GND53_004019</name>
</gene>
<dbReference type="InterPro" id="IPR018840">
    <property type="entry name" value="DUF2441"/>
</dbReference>
<accession>A0A737NZD2</accession>
<dbReference type="Gene3D" id="1.10.3800.10">
    <property type="entry name" value="ADP-ribosylation domain"/>
    <property type="match status" value="1"/>
</dbReference>
<sequence>MALLGHIASGNLHNSNMRYVASIGHETAKHFCTYVRELIWESVRTSEFPELPSRQKCIWLTKGEDNLHYWIERLGRPAEQITVFKVLPNGRMHTTSETHLSGDAESYLESVEKSRRYWRGEIDNPLHQEILFEGTMLVESKVSI</sequence>
<protein>
    <submittedName>
        <fullName evidence="1">DUF2441 domain-containing protein</fullName>
    </submittedName>
</protein>
<dbReference type="Pfam" id="PF10386">
    <property type="entry name" value="DUF2441"/>
    <property type="match status" value="1"/>
</dbReference>
<comment type="caution">
    <text evidence="1">The sequence shown here is derived from an EMBL/GenBank/DDBJ whole genome shotgun (WGS) entry which is preliminary data.</text>
</comment>
<organism evidence="1">
    <name type="scientific">Salmonella enterica subsp. houtenae serovar 44:z4,z24:-</name>
    <dbReference type="NCBI Taxonomy" id="1967610"/>
    <lineage>
        <taxon>Bacteria</taxon>
        <taxon>Pseudomonadati</taxon>
        <taxon>Pseudomonadota</taxon>
        <taxon>Gammaproteobacteria</taxon>
        <taxon>Enterobacterales</taxon>
        <taxon>Enterobacteriaceae</taxon>
        <taxon>Salmonella</taxon>
    </lineage>
</organism>
<reference evidence="1" key="2">
    <citation type="submission" date="2018-07" db="EMBL/GenBank/DDBJ databases">
        <authorList>
            <consortium name="NCBI Pathogen Detection Project"/>
        </authorList>
    </citation>
    <scope>NUCLEOTIDE SEQUENCE</scope>
    <source>
        <strain evidence="1">6221-69</strain>
    </source>
</reference>
<dbReference type="EMBL" id="DAATFQ010000028">
    <property type="protein sequence ID" value="HAE8353180.1"/>
    <property type="molecule type" value="Genomic_DNA"/>
</dbReference>
<dbReference type="SUPFAM" id="SSF56399">
    <property type="entry name" value="ADP-ribosylation"/>
    <property type="match status" value="1"/>
</dbReference>